<keyword evidence="3" id="KW-1185">Reference proteome</keyword>
<accession>A0ABQ0L9X0</accession>
<evidence type="ECO:0000313" key="3">
    <source>
        <dbReference type="Proteomes" id="UP000815677"/>
    </source>
</evidence>
<name>A0ABQ0L9X0_MYCCL</name>
<organism evidence="2 3">
    <name type="scientific">Mycena chlorophos</name>
    <name type="common">Agaric fungus</name>
    <name type="synonym">Agaricus chlorophos</name>
    <dbReference type="NCBI Taxonomy" id="658473"/>
    <lineage>
        <taxon>Eukaryota</taxon>
        <taxon>Fungi</taxon>
        <taxon>Dikarya</taxon>
        <taxon>Basidiomycota</taxon>
        <taxon>Agaricomycotina</taxon>
        <taxon>Agaricomycetes</taxon>
        <taxon>Agaricomycetidae</taxon>
        <taxon>Agaricales</taxon>
        <taxon>Marasmiineae</taxon>
        <taxon>Mycenaceae</taxon>
        <taxon>Mycena</taxon>
    </lineage>
</organism>
<evidence type="ECO:0000313" key="2">
    <source>
        <dbReference type="EMBL" id="GAT47945.1"/>
    </source>
</evidence>
<reference evidence="2" key="1">
    <citation type="submission" date="2014-09" db="EMBL/GenBank/DDBJ databases">
        <title>Genome sequence of the luminous mushroom Mycena chlorophos for searching fungal bioluminescence genes.</title>
        <authorList>
            <person name="Tanaka Y."/>
            <person name="Kasuga D."/>
            <person name="Oba Y."/>
            <person name="Hase S."/>
            <person name="Sato K."/>
            <person name="Oba Y."/>
            <person name="Sakakibara Y."/>
        </authorList>
    </citation>
    <scope>NUCLEOTIDE SEQUENCE</scope>
</reference>
<gene>
    <name evidence="2" type="ORF">MCHLO_05384</name>
</gene>
<evidence type="ECO:0000256" key="1">
    <source>
        <dbReference type="SAM" id="MobiDB-lite"/>
    </source>
</evidence>
<feature type="compositionally biased region" description="Low complexity" evidence="1">
    <location>
        <begin position="281"/>
        <end position="295"/>
    </location>
</feature>
<feature type="region of interest" description="Disordered" evidence="1">
    <location>
        <begin position="272"/>
        <end position="295"/>
    </location>
</feature>
<feature type="region of interest" description="Disordered" evidence="1">
    <location>
        <begin position="1"/>
        <end position="21"/>
    </location>
</feature>
<feature type="compositionally biased region" description="Low complexity" evidence="1">
    <location>
        <begin position="235"/>
        <end position="246"/>
    </location>
</feature>
<protein>
    <submittedName>
        <fullName evidence="2">Uncharacterized protein</fullName>
    </submittedName>
</protein>
<feature type="region of interest" description="Disordered" evidence="1">
    <location>
        <begin position="209"/>
        <end position="246"/>
    </location>
</feature>
<proteinExistence type="predicted"/>
<dbReference type="EMBL" id="DF844081">
    <property type="protein sequence ID" value="GAT47945.1"/>
    <property type="molecule type" value="Genomic_DNA"/>
</dbReference>
<sequence>MSSSSSIALDPDFSPRNNPTCGDFAANRPVVKTIHLPRTQRSLNRPGRAIVRIVASHGWTAPKIARIFGVGVPLVQKVIANTAYNVQDDVSRDYEYAPAEYGVHYPPKDRKPASILQAQSPVEDRYFPASFFESMAESSPPRGQTEDVAPSLVFDELNQTPSNNALAPMSLSQIAASEEHVWSTEATSSVDIELGVAEAAQLEISAPARTTRRRKVVPKSTPLSPTRHHLPSGETTTSARASASTIADSVKLKRTRRETMAQENVAADLTAKRPRTRRNHQQQQQQVGPVVGQSSPLGRPLLQVVPTPEPLPNFLAFAISPVHAQLLLEQGCDVSALEVLARWPGHLREAALSRVLLMRPLPAPVDAVAPRVGTGLRAAEIVAMDIALRNLRRIENTTPLHTLISYLESVPKPAPRARSKRKHAVTLVDFLANVLGFDLREHWGLLESAGWSLDALCGESGSPNVQEMLAGALFRGSVSRLSPQMGMSALEVVVLCLAVTDGASADASVCT</sequence>
<dbReference type="Proteomes" id="UP000815677">
    <property type="component" value="Unassembled WGS sequence"/>
</dbReference>